<dbReference type="FunCoup" id="A0A3B5KNB2">
    <property type="interactions" value="176"/>
</dbReference>
<name>A0A3B5KNB2_TAKRU</name>
<feature type="compositionally biased region" description="Low complexity" evidence="1">
    <location>
        <begin position="385"/>
        <end position="397"/>
    </location>
</feature>
<evidence type="ECO:0000256" key="1">
    <source>
        <dbReference type="SAM" id="MobiDB-lite"/>
    </source>
</evidence>
<dbReference type="GeneTree" id="ENSGT00940000177102"/>
<reference evidence="2" key="3">
    <citation type="submission" date="2025-09" db="UniProtKB">
        <authorList>
            <consortium name="Ensembl"/>
        </authorList>
    </citation>
    <scope>IDENTIFICATION</scope>
</reference>
<keyword evidence="3" id="KW-1185">Reference proteome</keyword>
<sequence length="430" mass="48806">MSAMFGRRRVGRCPDCSDLHLLRDPDTVNELSHSAPQWTHREECRQQGEILREQFQEMEEHVARLQDALEHEKAKSKRLQLRSNQQEAALRRQEQQLNRLKDRLTDRPRDKGPSMDVLNLPPGEQLVKTFRSAARREEAALRLVLERREAELREAMKLRHSLTTLLHALRVNMEHTLSGGTDAGAEGKCLAGAEATLGDHVTGGVVQRWRQVQRRLGELLSEGQTGADTDQDKLLARLESDLRESQQLVRLQQQLLQDSLASPVPPELADGYFLEEWQRLQRRWAELRRQRRTFERERRSFTDAAVRLGRERCELEQQKASLLKQQYLRDSPPPGHSRGGDADVSFCPKSGQCGCPPITPSPKSGAARGRRQEGAGARTPDTPELYSALNLSYNSSSGTEPRAESWDGPTGPRTTCSTQSPLFSYSLDRW</sequence>
<protein>
    <submittedName>
        <fullName evidence="2">Afadin- and alpha-actinin-binding protein-like</fullName>
    </submittedName>
</protein>
<feature type="region of interest" description="Disordered" evidence="1">
    <location>
        <begin position="357"/>
        <end position="420"/>
    </location>
</feature>
<dbReference type="PANTHER" id="PTHR46507">
    <property type="entry name" value="AFADIN- AND ALPHA-ACTININ-BINDING PROTEIN"/>
    <property type="match status" value="1"/>
</dbReference>
<proteinExistence type="predicted"/>
<dbReference type="GO" id="GO:0034451">
    <property type="term" value="C:centriolar satellite"/>
    <property type="evidence" value="ECO:0007669"/>
    <property type="project" value="TreeGrafter"/>
</dbReference>
<dbReference type="InterPro" id="IPR052300">
    <property type="entry name" value="Adhesion_Centrosome_assoc"/>
</dbReference>
<dbReference type="GO" id="GO:0036064">
    <property type="term" value="C:ciliary basal body"/>
    <property type="evidence" value="ECO:0007669"/>
    <property type="project" value="TreeGrafter"/>
</dbReference>
<gene>
    <name evidence="2" type="primary">si:ch211-286b5.4</name>
</gene>
<reference evidence="2" key="2">
    <citation type="submission" date="2025-08" db="UniProtKB">
        <authorList>
            <consortium name="Ensembl"/>
        </authorList>
    </citation>
    <scope>IDENTIFICATION</scope>
</reference>
<evidence type="ECO:0000313" key="2">
    <source>
        <dbReference type="Ensembl" id="ENSTRUP00000054880.2"/>
    </source>
</evidence>
<dbReference type="STRING" id="31033.ENSTRUP00000054880"/>
<evidence type="ECO:0000313" key="3">
    <source>
        <dbReference type="Proteomes" id="UP000005226"/>
    </source>
</evidence>
<dbReference type="Proteomes" id="UP000005226">
    <property type="component" value="Chromosome 17"/>
</dbReference>
<feature type="compositionally biased region" description="Basic and acidic residues" evidence="1">
    <location>
        <begin position="98"/>
        <end position="113"/>
    </location>
</feature>
<feature type="region of interest" description="Disordered" evidence="1">
    <location>
        <begin position="324"/>
        <end position="344"/>
    </location>
</feature>
<dbReference type="OMA" id="QDMLRCE"/>
<organism evidence="2 3">
    <name type="scientific">Takifugu rubripes</name>
    <name type="common">Japanese pufferfish</name>
    <name type="synonym">Fugu rubripes</name>
    <dbReference type="NCBI Taxonomy" id="31033"/>
    <lineage>
        <taxon>Eukaryota</taxon>
        <taxon>Metazoa</taxon>
        <taxon>Chordata</taxon>
        <taxon>Craniata</taxon>
        <taxon>Vertebrata</taxon>
        <taxon>Euteleostomi</taxon>
        <taxon>Actinopterygii</taxon>
        <taxon>Neopterygii</taxon>
        <taxon>Teleostei</taxon>
        <taxon>Neoteleostei</taxon>
        <taxon>Acanthomorphata</taxon>
        <taxon>Eupercaria</taxon>
        <taxon>Tetraodontiformes</taxon>
        <taxon>Tetradontoidea</taxon>
        <taxon>Tetraodontidae</taxon>
        <taxon>Takifugu</taxon>
    </lineage>
</organism>
<accession>A0A3B5KNB2</accession>
<dbReference type="PANTHER" id="PTHR46507:SF3">
    <property type="entry name" value="AFADIN- AND ALPHA-ACTININ-BINDING PROTEIN-LIKE"/>
    <property type="match status" value="1"/>
</dbReference>
<dbReference type="GO" id="GO:0035735">
    <property type="term" value="P:intraciliary transport involved in cilium assembly"/>
    <property type="evidence" value="ECO:0007669"/>
    <property type="project" value="TreeGrafter"/>
</dbReference>
<feature type="region of interest" description="Disordered" evidence="1">
    <location>
        <begin position="98"/>
        <end position="121"/>
    </location>
</feature>
<dbReference type="Ensembl" id="ENSTRUT00000055968.2">
    <property type="protein sequence ID" value="ENSTRUP00000054880.2"/>
    <property type="gene ID" value="ENSTRUG00000023234.2"/>
</dbReference>
<dbReference type="AlphaFoldDB" id="A0A3B5KNB2"/>
<reference evidence="2 3" key="1">
    <citation type="journal article" date="2011" name="Genome Biol. Evol.">
        <title>Integration of the genetic map and genome assembly of fugu facilitates insights into distinct features of genome evolution in teleosts and mammals.</title>
        <authorList>
            <person name="Kai W."/>
            <person name="Kikuchi K."/>
            <person name="Tohari S."/>
            <person name="Chew A.K."/>
            <person name="Tay A."/>
            <person name="Fujiwara A."/>
            <person name="Hosoya S."/>
            <person name="Suetake H."/>
            <person name="Naruse K."/>
            <person name="Brenner S."/>
            <person name="Suzuki Y."/>
            <person name="Venkatesh B."/>
        </authorList>
    </citation>
    <scope>NUCLEOTIDE SEQUENCE [LARGE SCALE GENOMIC DNA]</scope>
</reference>
<dbReference type="InParanoid" id="A0A3B5KNB2"/>